<feature type="transmembrane region" description="Helical" evidence="1">
    <location>
        <begin position="103"/>
        <end position="121"/>
    </location>
</feature>
<protein>
    <submittedName>
        <fullName evidence="2">Uncharacterized protein</fullName>
    </submittedName>
</protein>
<proteinExistence type="predicted"/>
<name>A0A6C0KEE4_9ZZZZ</name>
<keyword evidence="1" id="KW-1133">Transmembrane helix</keyword>
<evidence type="ECO:0000256" key="1">
    <source>
        <dbReference type="SAM" id="Phobius"/>
    </source>
</evidence>
<keyword evidence="1" id="KW-0812">Transmembrane</keyword>
<reference evidence="2" key="1">
    <citation type="journal article" date="2020" name="Nature">
        <title>Giant virus diversity and host interactions through global metagenomics.</title>
        <authorList>
            <person name="Schulz F."/>
            <person name="Roux S."/>
            <person name="Paez-Espino D."/>
            <person name="Jungbluth S."/>
            <person name="Walsh D.A."/>
            <person name="Denef V.J."/>
            <person name="McMahon K.D."/>
            <person name="Konstantinidis K.T."/>
            <person name="Eloe-Fadrosh E.A."/>
            <person name="Kyrpides N.C."/>
            <person name="Woyke T."/>
        </authorList>
    </citation>
    <scope>NUCLEOTIDE SEQUENCE</scope>
    <source>
        <strain evidence="2">GVMAG-S-3300011013-78</strain>
    </source>
</reference>
<organism evidence="2">
    <name type="scientific">viral metagenome</name>
    <dbReference type="NCBI Taxonomy" id="1070528"/>
    <lineage>
        <taxon>unclassified sequences</taxon>
        <taxon>metagenomes</taxon>
        <taxon>organismal metagenomes</taxon>
    </lineage>
</organism>
<dbReference type="EMBL" id="MN740881">
    <property type="protein sequence ID" value="QHU16395.1"/>
    <property type="molecule type" value="Genomic_DNA"/>
</dbReference>
<dbReference type="AlphaFoldDB" id="A0A6C0KEE4"/>
<sequence>MKPISTKFIIFWVFLNIMIAALMDLALFTQTTPAMKKASFFKKVAVAEFWATLEWMFLIPSQRLGNKFLTATQLSLSSYIFDFLGQIVSNKFWLKIPTTLDDYIAMAIILGAMVISKLRLFG</sequence>
<feature type="transmembrane region" description="Helical" evidence="1">
    <location>
        <begin position="6"/>
        <end position="28"/>
    </location>
</feature>
<evidence type="ECO:0000313" key="2">
    <source>
        <dbReference type="EMBL" id="QHU16395.1"/>
    </source>
</evidence>
<keyword evidence="1" id="KW-0472">Membrane</keyword>
<accession>A0A6C0KEE4</accession>